<organism evidence="8 9">
    <name type="scientific">Paraburkholderia bengalensis</name>
    <dbReference type="NCBI Taxonomy" id="2747562"/>
    <lineage>
        <taxon>Bacteria</taxon>
        <taxon>Pseudomonadati</taxon>
        <taxon>Pseudomonadota</taxon>
        <taxon>Betaproteobacteria</taxon>
        <taxon>Burkholderiales</taxon>
        <taxon>Burkholderiaceae</taxon>
        <taxon>Paraburkholderia</taxon>
    </lineage>
</organism>
<dbReference type="InterPro" id="IPR003594">
    <property type="entry name" value="HATPase_dom"/>
</dbReference>
<dbReference type="InterPro" id="IPR035965">
    <property type="entry name" value="PAS-like_dom_sf"/>
</dbReference>
<dbReference type="InterPro" id="IPR004358">
    <property type="entry name" value="Sig_transdc_His_kin-like_C"/>
</dbReference>
<evidence type="ECO:0000256" key="5">
    <source>
        <dbReference type="SAM" id="Coils"/>
    </source>
</evidence>
<dbReference type="Gene3D" id="3.30.565.10">
    <property type="entry name" value="Histidine kinase-like ATPase, C-terminal domain"/>
    <property type="match status" value="1"/>
</dbReference>
<dbReference type="SMART" id="SM00388">
    <property type="entry name" value="HisKA"/>
    <property type="match status" value="1"/>
</dbReference>
<dbReference type="InterPro" id="IPR036890">
    <property type="entry name" value="HATPase_C_sf"/>
</dbReference>
<dbReference type="CDD" id="cd00082">
    <property type="entry name" value="HisKA"/>
    <property type="match status" value="1"/>
</dbReference>
<evidence type="ECO:0000256" key="1">
    <source>
        <dbReference type="ARBA" id="ARBA00000085"/>
    </source>
</evidence>
<evidence type="ECO:0000313" key="9">
    <source>
        <dbReference type="Proteomes" id="UP001386437"/>
    </source>
</evidence>
<dbReference type="SUPFAM" id="SSF52172">
    <property type="entry name" value="CheY-like"/>
    <property type="match status" value="1"/>
</dbReference>
<dbReference type="EMBL" id="JACFYJ010000017">
    <property type="protein sequence ID" value="MEI5998125.1"/>
    <property type="molecule type" value="Genomic_DNA"/>
</dbReference>
<dbReference type="PANTHER" id="PTHR43547">
    <property type="entry name" value="TWO-COMPONENT HISTIDINE KINASE"/>
    <property type="match status" value="1"/>
</dbReference>
<accession>A0ABU8IRD9</accession>
<dbReference type="CDD" id="cd00075">
    <property type="entry name" value="HATPase"/>
    <property type="match status" value="1"/>
</dbReference>
<reference evidence="8 9" key="1">
    <citation type="journal article" date="2022" name="Arch. Microbiol.">
        <title>Paraburkholderia bengalensis sp. nov. isolated from roots of Oryza sativa, IR64.</title>
        <authorList>
            <person name="Nag P."/>
            <person name="Mondal N."/>
            <person name="Sarkar J."/>
            <person name="Das S."/>
        </authorList>
    </citation>
    <scope>NUCLEOTIDE SEQUENCE [LARGE SCALE GENOMIC DNA]</scope>
    <source>
        <strain evidence="8 9">IR64_4_BI</strain>
    </source>
</reference>
<dbReference type="SUPFAM" id="SSF47384">
    <property type="entry name" value="Homodimeric domain of signal transducing histidine kinase"/>
    <property type="match status" value="1"/>
</dbReference>
<dbReference type="SUPFAM" id="SSF55785">
    <property type="entry name" value="PYP-like sensor domain (PAS domain)"/>
    <property type="match status" value="1"/>
</dbReference>
<dbReference type="EC" id="2.7.13.3" evidence="2"/>
<sequence length="571" mass="62728">MESRPLLPARFYQHVFSVLPSPCLIVHADPCFTIVDANDAYLRETVSERDQLVGQPLLDVFPDNPDNLKEKATQSLAESLRWVVRYRRTDAMPLQRYDVPDRASGNGQFLKRFWSPINVPVLDHDGSVAFILHRVENVTDLVSDVLQTTDGSTVHALPHWWIESESELIRGSRRLGNANAELRRVSEEAVELAARLKEESTRKDEFLAMLGHELRNPLAGLASAFQLIQGSDANRSIPVDITALIHRQIATLTRLVDDLLDASRVSRGAIKLAREIVDLRMVVETAAYSVRRDFELKRHTLSINISPDDYSLRGDETRLQQVVANLLSNAVKYTDAGGNIEVRLRTRGPKRNRRAVLTVSDNGRGIPQAFLETIFELFAQVHTTMDRAEGGLGIGLNLARRLVELHGGTLRAQSRGEGKGSEFTVELPLVEAPQRQPEPSTTLACVTATPNVTVLLVEDNEDVRLATAAMLESLGYVVTTARDGPDGLAAIESTRPAVAIVDIGLPGLDGYEVARHARRLLGSSCPFLIALSGYSGAEVAARAKASGFDCSFVKPVNVSLLRSTIESFALG</sequence>
<name>A0ABU8IRD9_9BURK</name>
<evidence type="ECO:0000259" key="6">
    <source>
        <dbReference type="PROSITE" id="PS50109"/>
    </source>
</evidence>
<keyword evidence="5" id="KW-0175">Coiled coil</keyword>
<comment type="caution">
    <text evidence="8">The sequence shown here is derived from an EMBL/GenBank/DDBJ whole genome shotgun (WGS) entry which is preliminary data.</text>
</comment>
<dbReference type="SMART" id="SM00387">
    <property type="entry name" value="HATPase_c"/>
    <property type="match status" value="1"/>
</dbReference>
<dbReference type="Gene3D" id="3.30.450.20">
    <property type="entry name" value="PAS domain"/>
    <property type="match status" value="1"/>
</dbReference>
<keyword evidence="9" id="KW-1185">Reference proteome</keyword>
<evidence type="ECO:0000313" key="8">
    <source>
        <dbReference type="EMBL" id="MEI5998125.1"/>
    </source>
</evidence>
<dbReference type="SUPFAM" id="SSF55874">
    <property type="entry name" value="ATPase domain of HSP90 chaperone/DNA topoisomerase II/histidine kinase"/>
    <property type="match status" value="1"/>
</dbReference>
<dbReference type="Gene3D" id="1.10.287.130">
    <property type="match status" value="1"/>
</dbReference>
<gene>
    <name evidence="8" type="ORF">H3V53_13215</name>
</gene>
<dbReference type="Pfam" id="PF00512">
    <property type="entry name" value="HisKA"/>
    <property type="match status" value="1"/>
</dbReference>
<evidence type="ECO:0000256" key="2">
    <source>
        <dbReference type="ARBA" id="ARBA00012438"/>
    </source>
</evidence>
<evidence type="ECO:0000256" key="4">
    <source>
        <dbReference type="PROSITE-ProRule" id="PRU00169"/>
    </source>
</evidence>
<dbReference type="Pfam" id="PF00072">
    <property type="entry name" value="Response_reg"/>
    <property type="match status" value="1"/>
</dbReference>
<dbReference type="InterPro" id="IPR011006">
    <property type="entry name" value="CheY-like_superfamily"/>
</dbReference>
<dbReference type="RefSeq" id="WP_336598310.1">
    <property type="nucleotide sequence ID" value="NZ_JACFYJ010000017.1"/>
</dbReference>
<feature type="domain" description="Response regulatory" evidence="7">
    <location>
        <begin position="453"/>
        <end position="569"/>
    </location>
</feature>
<protein>
    <recommendedName>
        <fullName evidence="2">histidine kinase</fullName>
        <ecNumber evidence="2">2.7.13.3</ecNumber>
    </recommendedName>
</protein>
<feature type="domain" description="Histidine kinase" evidence="6">
    <location>
        <begin position="209"/>
        <end position="431"/>
    </location>
</feature>
<feature type="coiled-coil region" evidence="5">
    <location>
        <begin position="175"/>
        <end position="202"/>
    </location>
</feature>
<feature type="modified residue" description="4-aspartylphosphate" evidence="4">
    <location>
        <position position="502"/>
    </location>
</feature>
<dbReference type="Pfam" id="PF02518">
    <property type="entry name" value="HATPase_c"/>
    <property type="match status" value="1"/>
</dbReference>
<dbReference type="Proteomes" id="UP001386437">
    <property type="component" value="Unassembled WGS sequence"/>
</dbReference>
<dbReference type="PANTHER" id="PTHR43547:SF2">
    <property type="entry name" value="HYBRID SIGNAL TRANSDUCTION HISTIDINE KINASE C"/>
    <property type="match status" value="1"/>
</dbReference>
<evidence type="ECO:0000259" key="7">
    <source>
        <dbReference type="PROSITE" id="PS50110"/>
    </source>
</evidence>
<evidence type="ECO:0000256" key="3">
    <source>
        <dbReference type="ARBA" id="ARBA00022553"/>
    </source>
</evidence>
<dbReference type="InterPro" id="IPR003661">
    <property type="entry name" value="HisK_dim/P_dom"/>
</dbReference>
<dbReference type="PRINTS" id="PR00344">
    <property type="entry name" value="BCTRLSENSOR"/>
</dbReference>
<dbReference type="InterPro" id="IPR036097">
    <property type="entry name" value="HisK_dim/P_sf"/>
</dbReference>
<dbReference type="InterPro" id="IPR001789">
    <property type="entry name" value="Sig_transdc_resp-reg_receiver"/>
</dbReference>
<dbReference type="SMART" id="SM00448">
    <property type="entry name" value="REC"/>
    <property type="match status" value="1"/>
</dbReference>
<proteinExistence type="predicted"/>
<dbReference type="Gene3D" id="3.40.50.2300">
    <property type="match status" value="1"/>
</dbReference>
<dbReference type="PROSITE" id="PS50109">
    <property type="entry name" value="HIS_KIN"/>
    <property type="match status" value="1"/>
</dbReference>
<comment type="catalytic activity">
    <reaction evidence="1">
        <text>ATP + protein L-histidine = ADP + protein N-phospho-L-histidine.</text>
        <dbReference type="EC" id="2.7.13.3"/>
    </reaction>
</comment>
<dbReference type="PROSITE" id="PS50110">
    <property type="entry name" value="RESPONSE_REGULATORY"/>
    <property type="match status" value="1"/>
</dbReference>
<dbReference type="InterPro" id="IPR005467">
    <property type="entry name" value="His_kinase_dom"/>
</dbReference>
<keyword evidence="3 4" id="KW-0597">Phosphoprotein</keyword>